<dbReference type="InterPro" id="IPR050373">
    <property type="entry name" value="Fibrinogen_C-term_domain"/>
</dbReference>
<organism evidence="4 5">
    <name type="scientific">Pinctada imbricata</name>
    <name type="common">Atlantic pearl-oyster</name>
    <name type="synonym">Pinctada martensii</name>
    <dbReference type="NCBI Taxonomy" id="66713"/>
    <lineage>
        <taxon>Eukaryota</taxon>
        <taxon>Metazoa</taxon>
        <taxon>Spiralia</taxon>
        <taxon>Lophotrochozoa</taxon>
        <taxon>Mollusca</taxon>
        <taxon>Bivalvia</taxon>
        <taxon>Autobranchia</taxon>
        <taxon>Pteriomorphia</taxon>
        <taxon>Pterioida</taxon>
        <taxon>Pterioidea</taxon>
        <taxon>Pteriidae</taxon>
        <taxon>Pinctada</taxon>
    </lineage>
</organism>
<dbReference type="GO" id="GO:0005615">
    <property type="term" value="C:extracellular space"/>
    <property type="evidence" value="ECO:0007669"/>
    <property type="project" value="TreeGrafter"/>
</dbReference>
<dbReference type="SUPFAM" id="SSF56496">
    <property type="entry name" value="Fibrinogen C-terminal domain-like"/>
    <property type="match status" value="1"/>
</dbReference>
<keyword evidence="1" id="KW-1015">Disulfide bond</keyword>
<accession>A0AA88YQ37</accession>
<dbReference type="Proteomes" id="UP001186944">
    <property type="component" value="Unassembled WGS sequence"/>
</dbReference>
<evidence type="ECO:0000313" key="5">
    <source>
        <dbReference type="Proteomes" id="UP001186944"/>
    </source>
</evidence>
<proteinExistence type="predicted"/>
<evidence type="ECO:0000256" key="1">
    <source>
        <dbReference type="ARBA" id="ARBA00023157"/>
    </source>
</evidence>
<feature type="signal peptide" evidence="2">
    <location>
        <begin position="1"/>
        <end position="20"/>
    </location>
</feature>
<dbReference type="PROSITE" id="PS51406">
    <property type="entry name" value="FIBRINOGEN_C_2"/>
    <property type="match status" value="1"/>
</dbReference>
<keyword evidence="5" id="KW-1185">Reference proteome</keyword>
<evidence type="ECO:0000256" key="2">
    <source>
        <dbReference type="SAM" id="SignalP"/>
    </source>
</evidence>
<dbReference type="PANTHER" id="PTHR19143">
    <property type="entry name" value="FIBRINOGEN/TENASCIN/ANGIOPOEITIN"/>
    <property type="match status" value="1"/>
</dbReference>
<protein>
    <recommendedName>
        <fullName evidence="3">Fibrinogen C-terminal domain-containing protein</fullName>
    </recommendedName>
</protein>
<dbReference type="InterPro" id="IPR002181">
    <property type="entry name" value="Fibrinogen_a/b/g_C_dom"/>
</dbReference>
<reference evidence="4" key="1">
    <citation type="submission" date="2019-08" db="EMBL/GenBank/DDBJ databases">
        <title>The improved chromosome-level genome for the pearl oyster Pinctada fucata martensii using PacBio sequencing and Hi-C.</title>
        <authorList>
            <person name="Zheng Z."/>
        </authorList>
    </citation>
    <scope>NUCLEOTIDE SEQUENCE</scope>
    <source>
        <strain evidence="4">ZZ-2019</strain>
        <tissue evidence="4">Adductor muscle</tissue>
    </source>
</reference>
<name>A0AA88YQ37_PINIB</name>
<dbReference type="InterPro" id="IPR020837">
    <property type="entry name" value="Fibrinogen_CS"/>
</dbReference>
<dbReference type="Gene3D" id="3.90.215.10">
    <property type="entry name" value="Gamma Fibrinogen, chain A, domain 1"/>
    <property type="match status" value="1"/>
</dbReference>
<keyword evidence="2" id="KW-0732">Signal</keyword>
<dbReference type="EMBL" id="VSWD01000003">
    <property type="protein sequence ID" value="KAK3105887.1"/>
    <property type="molecule type" value="Genomic_DNA"/>
</dbReference>
<dbReference type="PANTHER" id="PTHR19143:SF458">
    <property type="entry name" value="FIBRINOGEN C-TERMINAL DOMAIN-CONTAINING PROTEIN-RELATED"/>
    <property type="match status" value="1"/>
</dbReference>
<dbReference type="Pfam" id="PF00147">
    <property type="entry name" value="Fibrinogen_C"/>
    <property type="match status" value="1"/>
</dbReference>
<feature type="domain" description="Fibrinogen C-terminal" evidence="3">
    <location>
        <begin position="37"/>
        <end position="170"/>
    </location>
</feature>
<gene>
    <name evidence="4" type="ORF">FSP39_007974</name>
</gene>
<evidence type="ECO:0000259" key="3">
    <source>
        <dbReference type="PROSITE" id="PS51406"/>
    </source>
</evidence>
<dbReference type="AlphaFoldDB" id="A0AA88YQ37"/>
<comment type="caution">
    <text evidence="4">The sequence shown here is derived from an EMBL/GenBank/DDBJ whole genome shotgun (WGS) entry which is preliminary data.</text>
</comment>
<sequence length="170" mass="19434">MKQKLILLILLAINTEGILLQNIPTLNTNSHSIIDAGNHFVFEIVSQGFYELRVDMEDFAAEKRYAIYKRFSISDESEGFRLLVGHYAGTAGDSLTNQNGAKFYTKDRDNAKACAVTYKGAWWYTNCHLSNLNGMYLRGAHSSAADGIEWKTWHGFYYSLKFTEMKIRRL</sequence>
<dbReference type="InterPro" id="IPR036056">
    <property type="entry name" value="Fibrinogen-like_C"/>
</dbReference>
<dbReference type="PROSITE" id="PS00514">
    <property type="entry name" value="FIBRINOGEN_C_1"/>
    <property type="match status" value="1"/>
</dbReference>
<feature type="chain" id="PRO_5041673434" description="Fibrinogen C-terminal domain-containing protein" evidence="2">
    <location>
        <begin position="21"/>
        <end position="170"/>
    </location>
</feature>
<dbReference type="InterPro" id="IPR014716">
    <property type="entry name" value="Fibrinogen_a/b/g_C_1"/>
</dbReference>
<evidence type="ECO:0000313" key="4">
    <source>
        <dbReference type="EMBL" id="KAK3105887.1"/>
    </source>
</evidence>
<dbReference type="SMART" id="SM00186">
    <property type="entry name" value="FBG"/>
    <property type="match status" value="1"/>
</dbReference>